<evidence type="ECO:0000256" key="1">
    <source>
        <dbReference type="ARBA" id="ARBA00030291"/>
    </source>
</evidence>
<dbReference type="GO" id="GO:0004462">
    <property type="term" value="F:lactoylglutathione lyase activity"/>
    <property type="evidence" value="ECO:0007669"/>
    <property type="project" value="TreeGrafter"/>
</dbReference>
<dbReference type="InterPro" id="IPR029068">
    <property type="entry name" value="Glyas_Bleomycin-R_OHBP_Dase"/>
</dbReference>
<dbReference type="AlphaFoldDB" id="A0A0N7KY25"/>
<dbReference type="GO" id="GO:0051213">
    <property type="term" value="F:dioxygenase activity"/>
    <property type="evidence" value="ECO:0007669"/>
    <property type="project" value="UniProtKB-KW"/>
</dbReference>
<accession>A0A0N7KY25</accession>
<dbReference type="Gene3D" id="3.10.180.10">
    <property type="entry name" value="2,3-Dihydroxybiphenyl 1,2-Dioxygenase, domain 1"/>
    <property type="match status" value="1"/>
</dbReference>
<evidence type="ECO:0000313" key="6">
    <source>
        <dbReference type="EMBL" id="BAT28537.1"/>
    </source>
</evidence>
<organism evidence="6">
    <name type="scientific">Aureimonas frigidaquae</name>
    <dbReference type="NCBI Taxonomy" id="424757"/>
    <lineage>
        <taxon>Bacteria</taxon>
        <taxon>Pseudomonadati</taxon>
        <taxon>Pseudomonadota</taxon>
        <taxon>Alphaproteobacteria</taxon>
        <taxon>Hyphomicrobiales</taxon>
        <taxon>Aurantimonadaceae</taxon>
        <taxon>Aureimonas</taxon>
    </lineage>
</organism>
<evidence type="ECO:0000256" key="3">
    <source>
        <dbReference type="ARBA" id="ARBA00032460"/>
    </source>
</evidence>
<dbReference type="GO" id="GO:0005737">
    <property type="term" value="C:cytoplasm"/>
    <property type="evidence" value="ECO:0007669"/>
    <property type="project" value="TreeGrafter"/>
</dbReference>
<sequence length="166" mass="18454">MDIWLNALGTKPLSARAVVTLMVNFRIAALRKEPTLARLIHSMIRVLDEARSVAFYKTAFGLDVADRIDFDSFTLIYLSNAESGFELELTVNKGTQTPYDLGNGYGHLAVSVDDLGAEHARLKDAGLSPRDIKTLDAPDGGAARFFFIEDPDGYRIEVLERSWRFA</sequence>
<dbReference type="SUPFAM" id="SSF54593">
    <property type="entry name" value="Glyoxalase/Bleomycin resistance protein/Dihydroxybiphenyl dioxygenase"/>
    <property type="match status" value="1"/>
</dbReference>
<dbReference type="PANTHER" id="PTHR46036:SF5">
    <property type="entry name" value="LACTOYLGLUTATHIONE LYASE"/>
    <property type="match status" value="1"/>
</dbReference>
<keyword evidence="6" id="KW-0560">Oxidoreductase</keyword>
<name>A0A0N7KY25_9HYPH</name>
<dbReference type="Pfam" id="PF00903">
    <property type="entry name" value="Glyoxalase"/>
    <property type="match status" value="1"/>
</dbReference>
<dbReference type="EMBL" id="LC066377">
    <property type="protein sequence ID" value="BAT28537.1"/>
    <property type="molecule type" value="Genomic_DNA"/>
</dbReference>
<protein>
    <recommendedName>
        <fullName evidence="2">Aldoketomutase</fullName>
    </recommendedName>
    <alternativeName>
        <fullName evidence="1">Ketone-aldehyde mutase</fullName>
    </alternativeName>
    <alternativeName>
        <fullName evidence="3">Methylglyoxalase</fullName>
    </alternativeName>
    <alternativeName>
        <fullName evidence="4">S-D-lactoylglutathione methylglyoxal lyase</fullName>
    </alternativeName>
</protein>
<evidence type="ECO:0000256" key="2">
    <source>
        <dbReference type="ARBA" id="ARBA00030892"/>
    </source>
</evidence>
<feature type="domain" description="VOC" evidence="5">
    <location>
        <begin position="38"/>
        <end position="161"/>
    </location>
</feature>
<dbReference type="PROSITE" id="PS51819">
    <property type="entry name" value="VOC"/>
    <property type="match status" value="1"/>
</dbReference>
<dbReference type="InterPro" id="IPR037523">
    <property type="entry name" value="VOC_core"/>
</dbReference>
<proteinExistence type="predicted"/>
<evidence type="ECO:0000259" key="5">
    <source>
        <dbReference type="PROSITE" id="PS51819"/>
    </source>
</evidence>
<evidence type="ECO:0000256" key="4">
    <source>
        <dbReference type="ARBA" id="ARBA00033298"/>
    </source>
</evidence>
<dbReference type="GO" id="GO:0019243">
    <property type="term" value="P:methylglyoxal catabolic process to D-lactate via S-lactoyl-glutathione"/>
    <property type="evidence" value="ECO:0007669"/>
    <property type="project" value="TreeGrafter"/>
</dbReference>
<keyword evidence="6" id="KW-0223">Dioxygenase</keyword>
<dbReference type="InterPro" id="IPR004360">
    <property type="entry name" value="Glyas_Fos-R_dOase_dom"/>
</dbReference>
<reference evidence="6" key="1">
    <citation type="journal article" date="2015" name="Proc. Natl. Acad. Sci. U.S.A.">
        <title>Bacterial clade with the ribosomal RNA operon on a small plasmid rather than the chromosome.</title>
        <authorList>
            <person name="Anda M."/>
            <person name="Ohtsubo Y."/>
            <person name="Okubo T."/>
            <person name="Sugawara M."/>
            <person name="Nagata Y."/>
            <person name="Tsuda M."/>
            <person name="Minamisawa K."/>
            <person name="Mitsui H."/>
        </authorList>
    </citation>
    <scope>NUCLEOTIDE SEQUENCE</scope>
    <source>
        <strain evidence="6">JCM 14755</strain>
    </source>
</reference>
<dbReference type="PANTHER" id="PTHR46036">
    <property type="entry name" value="LACTOYLGLUTATHIONE LYASE"/>
    <property type="match status" value="1"/>
</dbReference>